<keyword evidence="2" id="KW-1003">Cell membrane</keyword>
<feature type="transmembrane region" description="Helical" evidence="3">
    <location>
        <begin position="140"/>
        <end position="165"/>
    </location>
</feature>
<dbReference type="Pfam" id="PF02632">
    <property type="entry name" value="BioY"/>
    <property type="match status" value="1"/>
</dbReference>
<evidence type="ECO:0000313" key="5">
    <source>
        <dbReference type="Proteomes" id="UP000621436"/>
    </source>
</evidence>
<feature type="transmembrane region" description="Helical" evidence="3">
    <location>
        <begin position="112"/>
        <end position="134"/>
    </location>
</feature>
<feature type="transmembrane region" description="Helical" evidence="3">
    <location>
        <begin position="33"/>
        <end position="49"/>
    </location>
</feature>
<evidence type="ECO:0000256" key="3">
    <source>
        <dbReference type="SAM" id="Phobius"/>
    </source>
</evidence>
<dbReference type="Proteomes" id="UP000621436">
    <property type="component" value="Unassembled WGS sequence"/>
</dbReference>
<dbReference type="RefSeq" id="WP_270454206.1">
    <property type="nucleotide sequence ID" value="NZ_JADPIE010000004.1"/>
</dbReference>
<dbReference type="InterPro" id="IPR003784">
    <property type="entry name" value="BioY"/>
</dbReference>
<protein>
    <recommendedName>
        <fullName evidence="2">Biotin transporter</fullName>
    </recommendedName>
</protein>
<feature type="transmembrane region" description="Helical" evidence="3">
    <location>
        <begin position="56"/>
        <end position="74"/>
    </location>
</feature>
<evidence type="ECO:0000256" key="1">
    <source>
        <dbReference type="ARBA" id="ARBA00010692"/>
    </source>
</evidence>
<gene>
    <name evidence="4" type="ORF">I0Q91_09155</name>
</gene>
<evidence type="ECO:0000313" key="4">
    <source>
        <dbReference type="EMBL" id="MBF8437244.1"/>
    </source>
</evidence>
<dbReference type="GO" id="GO:0005886">
    <property type="term" value="C:plasma membrane"/>
    <property type="evidence" value="ECO:0007669"/>
    <property type="project" value="UniProtKB-SubCell"/>
</dbReference>
<dbReference type="PANTHER" id="PTHR34295">
    <property type="entry name" value="BIOTIN TRANSPORTER BIOY"/>
    <property type="match status" value="1"/>
</dbReference>
<dbReference type="AlphaFoldDB" id="A0A931AV48"/>
<feature type="transmembrane region" description="Helical" evidence="3">
    <location>
        <begin position="9"/>
        <end position="27"/>
    </location>
</feature>
<dbReference type="PANTHER" id="PTHR34295:SF1">
    <property type="entry name" value="BIOTIN TRANSPORTER BIOY"/>
    <property type="match status" value="1"/>
</dbReference>
<dbReference type="EMBL" id="JADPIE010000004">
    <property type="protein sequence ID" value="MBF8437244.1"/>
    <property type="molecule type" value="Genomic_DNA"/>
</dbReference>
<dbReference type="PIRSF" id="PIRSF016661">
    <property type="entry name" value="BioY"/>
    <property type="match status" value="1"/>
</dbReference>
<accession>A0A931AV48</accession>
<proteinExistence type="inferred from homology"/>
<evidence type="ECO:0000256" key="2">
    <source>
        <dbReference type="PIRNR" id="PIRNR016661"/>
    </source>
</evidence>
<reference evidence="4" key="1">
    <citation type="submission" date="2020-11" db="EMBL/GenBank/DDBJ databases">
        <title>Halonatronomonas betainensis gen. nov., sp. nov. a novel haloalkaliphilic representative of the family Halanaerobiacae capable of betaine degradation.</title>
        <authorList>
            <person name="Boltyanskaya Y."/>
            <person name="Kevbrin V."/>
            <person name="Detkova E."/>
            <person name="Grouzdev D.S."/>
            <person name="Koziaeva V."/>
            <person name="Zhilina T."/>
        </authorList>
    </citation>
    <scope>NUCLEOTIDE SEQUENCE</scope>
    <source>
        <strain evidence="4">Z-7014</strain>
    </source>
</reference>
<dbReference type="Gene3D" id="1.10.1760.20">
    <property type="match status" value="1"/>
</dbReference>
<keyword evidence="3" id="KW-1133">Transmembrane helix</keyword>
<dbReference type="GO" id="GO:0015225">
    <property type="term" value="F:biotin transmembrane transporter activity"/>
    <property type="evidence" value="ECO:0007669"/>
    <property type="project" value="UniProtKB-UniRule"/>
</dbReference>
<feature type="transmembrane region" description="Helical" evidence="3">
    <location>
        <begin position="80"/>
        <end position="100"/>
    </location>
</feature>
<organism evidence="4 5">
    <name type="scientific">Halonatronomonas betaini</name>
    <dbReference type="NCBI Taxonomy" id="2778430"/>
    <lineage>
        <taxon>Bacteria</taxon>
        <taxon>Bacillati</taxon>
        <taxon>Bacillota</taxon>
        <taxon>Clostridia</taxon>
        <taxon>Halanaerobiales</taxon>
        <taxon>Halarsenatibacteraceae</taxon>
        <taxon>Halonatronomonas</taxon>
    </lineage>
</organism>
<comment type="similarity">
    <text evidence="1 2">Belongs to the BioY family.</text>
</comment>
<keyword evidence="5" id="KW-1185">Reference proteome</keyword>
<keyword evidence="3" id="KW-0812">Transmembrane</keyword>
<keyword evidence="2" id="KW-0813">Transport</keyword>
<comment type="caution">
    <text evidence="4">The sequence shown here is derived from an EMBL/GenBank/DDBJ whole genome shotgun (WGS) entry which is preliminary data.</text>
</comment>
<comment type="subcellular location">
    <subcellularLocation>
        <location evidence="2">Cell membrane</location>
        <topology evidence="2">Multi-pass membrane protein</topology>
    </subcellularLocation>
</comment>
<keyword evidence="2 3" id="KW-0472">Membrane</keyword>
<sequence>MKYLSLKEFLFAALFTSLTVIGSYLIIPLPISPVPITLQTFFVLMSGLIGGKFVGLLSQLIYLLIGFIGIPVFAGGLGGIGILFSPTGGFLIAFPIAAFISGISKQTTSTNLLILKLISAKFIIYFSGVVFMIIGWDFNIISALSAGVLPFIPGDAIKVILLLIINKRLININYL</sequence>
<name>A0A931AV48_9FIRM</name>